<feature type="transmembrane region" description="Helical" evidence="1">
    <location>
        <begin position="12"/>
        <end position="31"/>
    </location>
</feature>
<gene>
    <name evidence="2" type="ORF">L195_g058540</name>
</gene>
<feature type="non-terminal residue" evidence="2">
    <location>
        <position position="1"/>
    </location>
</feature>
<organism evidence="2 3">
    <name type="scientific">Trifolium pratense</name>
    <name type="common">Red clover</name>
    <dbReference type="NCBI Taxonomy" id="57577"/>
    <lineage>
        <taxon>Eukaryota</taxon>
        <taxon>Viridiplantae</taxon>
        <taxon>Streptophyta</taxon>
        <taxon>Embryophyta</taxon>
        <taxon>Tracheophyta</taxon>
        <taxon>Spermatophyta</taxon>
        <taxon>Magnoliopsida</taxon>
        <taxon>eudicotyledons</taxon>
        <taxon>Gunneridae</taxon>
        <taxon>Pentapetalae</taxon>
        <taxon>rosids</taxon>
        <taxon>fabids</taxon>
        <taxon>Fabales</taxon>
        <taxon>Fabaceae</taxon>
        <taxon>Papilionoideae</taxon>
        <taxon>50 kb inversion clade</taxon>
        <taxon>NPAAA clade</taxon>
        <taxon>Hologalegina</taxon>
        <taxon>IRL clade</taxon>
        <taxon>Trifolieae</taxon>
        <taxon>Trifolium</taxon>
    </lineage>
</organism>
<protein>
    <submittedName>
        <fullName evidence="2">Uncharacterized protein</fullName>
    </submittedName>
</protein>
<keyword evidence="1" id="KW-0812">Transmembrane</keyword>
<name>A0A2K3JSV6_TRIPR</name>
<reference evidence="2 3" key="1">
    <citation type="journal article" date="2014" name="Am. J. Bot.">
        <title>Genome assembly and annotation for red clover (Trifolium pratense; Fabaceae).</title>
        <authorList>
            <person name="Istvanek J."/>
            <person name="Jaros M."/>
            <person name="Krenek A."/>
            <person name="Repkova J."/>
        </authorList>
    </citation>
    <scope>NUCLEOTIDE SEQUENCE [LARGE SCALE GENOMIC DNA]</scope>
    <source>
        <strain evidence="3">cv. Tatra</strain>
        <tissue evidence="2">Young leaves</tissue>
    </source>
</reference>
<dbReference type="EMBL" id="ASHM01122315">
    <property type="protein sequence ID" value="PNX57132.1"/>
    <property type="molecule type" value="Genomic_DNA"/>
</dbReference>
<sequence length="67" mass="7615">RATEIWYAITRWSGLFLIIPHNIATSFALFYTSARNTKEKKGAVLEVVHRENGDGCLLLRPLHLFSA</sequence>
<keyword evidence="1" id="KW-0472">Membrane</keyword>
<evidence type="ECO:0000313" key="3">
    <source>
        <dbReference type="Proteomes" id="UP000236291"/>
    </source>
</evidence>
<evidence type="ECO:0000313" key="2">
    <source>
        <dbReference type="EMBL" id="PNX57132.1"/>
    </source>
</evidence>
<evidence type="ECO:0000256" key="1">
    <source>
        <dbReference type="SAM" id="Phobius"/>
    </source>
</evidence>
<reference evidence="2 3" key="2">
    <citation type="journal article" date="2017" name="Front. Plant Sci.">
        <title>Gene Classification and Mining of Molecular Markers Useful in Red Clover (Trifolium pratense) Breeding.</title>
        <authorList>
            <person name="Istvanek J."/>
            <person name="Dluhosova J."/>
            <person name="Dluhos P."/>
            <person name="Patkova L."/>
            <person name="Nedelnik J."/>
            <person name="Repkova J."/>
        </authorList>
    </citation>
    <scope>NUCLEOTIDE SEQUENCE [LARGE SCALE GENOMIC DNA]</scope>
    <source>
        <strain evidence="3">cv. Tatra</strain>
        <tissue evidence="2">Young leaves</tissue>
    </source>
</reference>
<keyword evidence="1" id="KW-1133">Transmembrane helix</keyword>
<dbReference type="AlphaFoldDB" id="A0A2K3JSV6"/>
<proteinExistence type="predicted"/>
<comment type="caution">
    <text evidence="2">The sequence shown here is derived from an EMBL/GenBank/DDBJ whole genome shotgun (WGS) entry which is preliminary data.</text>
</comment>
<dbReference type="Proteomes" id="UP000236291">
    <property type="component" value="Unassembled WGS sequence"/>
</dbReference>
<accession>A0A2K3JSV6</accession>